<keyword evidence="5" id="KW-0233">DNA recombination</keyword>
<comment type="similarity">
    <text evidence="2">Belongs to the transposase mutator family.</text>
</comment>
<dbReference type="EMBL" id="LNYC01000046">
    <property type="protein sequence ID" value="KTC99210.1"/>
    <property type="molecule type" value="Genomic_DNA"/>
</dbReference>
<proteinExistence type="inferred from homology"/>
<evidence type="ECO:0000256" key="5">
    <source>
        <dbReference type="ARBA" id="ARBA00023172"/>
    </source>
</evidence>
<dbReference type="GO" id="GO:0006313">
    <property type="term" value="P:DNA transposition"/>
    <property type="evidence" value="ECO:0007669"/>
    <property type="project" value="InterPro"/>
</dbReference>
<organism evidence="6 7">
    <name type="scientific">Legionella geestiana</name>
    <dbReference type="NCBI Taxonomy" id="45065"/>
    <lineage>
        <taxon>Bacteria</taxon>
        <taxon>Pseudomonadati</taxon>
        <taxon>Pseudomonadota</taxon>
        <taxon>Gammaproteobacteria</taxon>
        <taxon>Legionellales</taxon>
        <taxon>Legionellaceae</taxon>
        <taxon>Legionella</taxon>
    </lineage>
</organism>
<keyword evidence="4" id="KW-0238">DNA-binding</keyword>
<dbReference type="AlphaFoldDB" id="A0A0W0TV13"/>
<comment type="caution">
    <text evidence="6">The sequence shown here is derived from an EMBL/GenBank/DDBJ whole genome shotgun (WGS) entry which is preliminary data.</text>
</comment>
<evidence type="ECO:0000256" key="4">
    <source>
        <dbReference type="ARBA" id="ARBA00023125"/>
    </source>
</evidence>
<gene>
    <name evidence="6" type="ORF">Lgee_1250</name>
</gene>
<evidence type="ECO:0000256" key="1">
    <source>
        <dbReference type="ARBA" id="ARBA00002190"/>
    </source>
</evidence>
<protein>
    <recommendedName>
        <fullName evidence="8">IS256 family transposase</fullName>
    </recommendedName>
</protein>
<sequence length="58" mass="6453">MTDYNITVGQELIPELLTSQGGLAKLVESVLNQILEAQATETLVAGRYERNEERAGYR</sequence>
<evidence type="ECO:0000313" key="6">
    <source>
        <dbReference type="EMBL" id="KTC99210.1"/>
    </source>
</evidence>
<dbReference type="GO" id="GO:0004803">
    <property type="term" value="F:transposase activity"/>
    <property type="evidence" value="ECO:0007669"/>
    <property type="project" value="InterPro"/>
</dbReference>
<accession>A0A0W0TV13</accession>
<evidence type="ECO:0000313" key="7">
    <source>
        <dbReference type="Proteomes" id="UP000054785"/>
    </source>
</evidence>
<dbReference type="PATRIC" id="fig|45065.4.peg.1349"/>
<dbReference type="Proteomes" id="UP000054785">
    <property type="component" value="Unassembled WGS sequence"/>
</dbReference>
<dbReference type="InterPro" id="IPR001207">
    <property type="entry name" value="Transposase_mutator"/>
</dbReference>
<keyword evidence="7" id="KW-1185">Reference proteome</keyword>
<dbReference type="RefSeq" id="WP_193787139.1">
    <property type="nucleotide sequence ID" value="NZ_LNYC01000046.1"/>
</dbReference>
<dbReference type="Pfam" id="PF00872">
    <property type="entry name" value="Transposase_mut"/>
    <property type="match status" value="1"/>
</dbReference>
<name>A0A0W0TV13_9GAMM</name>
<evidence type="ECO:0000256" key="3">
    <source>
        <dbReference type="ARBA" id="ARBA00022578"/>
    </source>
</evidence>
<keyword evidence="3" id="KW-0815">Transposition</keyword>
<dbReference type="GO" id="GO:0003677">
    <property type="term" value="F:DNA binding"/>
    <property type="evidence" value="ECO:0007669"/>
    <property type="project" value="UniProtKB-KW"/>
</dbReference>
<feature type="non-terminal residue" evidence="6">
    <location>
        <position position="58"/>
    </location>
</feature>
<evidence type="ECO:0000256" key="2">
    <source>
        <dbReference type="ARBA" id="ARBA00010961"/>
    </source>
</evidence>
<dbReference type="STRING" id="45065.Lgee_1250"/>
<reference evidence="6 7" key="1">
    <citation type="submission" date="2015-11" db="EMBL/GenBank/DDBJ databases">
        <title>Genomic analysis of 38 Legionella species identifies large and diverse effector repertoires.</title>
        <authorList>
            <person name="Burstein D."/>
            <person name="Amaro F."/>
            <person name="Zusman T."/>
            <person name="Lifshitz Z."/>
            <person name="Cohen O."/>
            <person name="Gilbert J.A."/>
            <person name="Pupko T."/>
            <person name="Shuman H.A."/>
            <person name="Segal G."/>
        </authorList>
    </citation>
    <scope>NUCLEOTIDE SEQUENCE [LARGE SCALE GENOMIC DNA]</scope>
    <source>
        <strain evidence="6 7">ATCC 49504</strain>
    </source>
</reference>
<comment type="function">
    <text evidence="1">Required for the transposition of the insertion element.</text>
</comment>
<evidence type="ECO:0008006" key="8">
    <source>
        <dbReference type="Google" id="ProtNLM"/>
    </source>
</evidence>